<proteinExistence type="predicted"/>
<dbReference type="PROSITE" id="PS51677">
    <property type="entry name" value="NODB"/>
    <property type="match status" value="1"/>
</dbReference>
<keyword evidence="3" id="KW-1185">Reference proteome</keyword>
<accession>A0A5D0CPS9</accession>
<dbReference type="InterPro" id="IPR002509">
    <property type="entry name" value="NODB_dom"/>
</dbReference>
<dbReference type="Pfam" id="PF07833">
    <property type="entry name" value="Cu_amine_oxidN1"/>
    <property type="match status" value="1"/>
</dbReference>
<dbReference type="PANTHER" id="PTHR10587:SF125">
    <property type="entry name" value="POLYSACCHARIDE DEACETYLASE YHEN-RELATED"/>
    <property type="match status" value="1"/>
</dbReference>
<dbReference type="Gene3D" id="3.20.20.370">
    <property type="entry name" value="Glycoside hydrolase/deacetylase"/>
    <property type="match status" value="1"/>
</dbReference>
<dbReference type="GO" id="GO:0005975">
    <property type="term" value="P:carbohydrate metabolic process"/>
    <property type="evidence" value="ECO:0007669"/>
    <property type="project" value="InterPro"/>
</dbReference>
<gene>
    <name evidence="2" type="ORF">FRY98_21635</name>
</gene>
<dbReference type="InterPro" id="IPR036582">
    <property type="entry name" value="Mao_N_sf"/>
</dbReference>
<dbReference type="PANTHER" id="PTHR10587">
    <property type="entry name" value="GLYCOSYL TRANSFERASE-RELATED"/>
    <property type="match status" value="1"/>
</dbReference>
<dbReference type="Gene3D" id="3.30.457.10">
    <property type="entry name" value="Copper amine oxidase-like, N-terminal domain"/>
    <property type="match status" value="1"/>
</dbReference>
<feature type="domain" description="NodB homology" evidence="1">
    <location>
        <begin position="40"/>
        <end position="225"/>
    </location>
</feature>
<dbReference type="Proteomes" id="UP000325218">
    <property type="component" value="Unassembled WGS sequence"/>
</dbReference>
<evidence type="ECO:0000259" key="1">
    <source>
        <dbReference type="PROSITE" id="PS51677"/>
    </source>
</evidence>
<evidence type="ECO:0000313" key="2">
    <source>
        <dbReference type="EMBL" id="TYA11792.1"/>
    </source>
</evidence>
<sequence>MSDRAQVHDGALKAGNGWAAGMGKKTSPLKAGLTSGKKDKVVYLTFDDGPSKLTDEVLRILAEERVTATFFVLGERAERSPEVIRRIAEAGHSLGNHTYNHEYDELYESFPRFWEQIKRTEEILREITGERTAMVRAPGGTYGHFDGTYFDLLKLGGYKVFDWNVDSGDSKRRNVPASEILANIKSAKLRQEMIVLLHDGTGHEASVKALPDIIRFYKKHGYTFRTLSPEQEPVQFTLADSSKTRKKSAPSRSWIETHVMPNAELFAPGRPLLVEAGGVGIRLDPGEYELREGQYIVPLRATMERLGAEVRWNEKTRSAIIRWGDVSVNVNAETETLTRAGVDGKPLIYETRFSRKNGALWVSLRQLLDLTGHPVASVSKRETAVRVKAM</sequence>
<evidence type="ECO:0000313" key="3">
    <source>
        <dbReference type="Proteomes" id="UP000325218"/>
    </source>
</evidence>
<dbReference type="OrthoDB" id="258610at2"/>
<comment type="caution">
    <text evidence="2">The sequence shown here is derived from an EMBL/GenBank/DDBJ whole genome shotgun (WGS) entry which is preliminary data.</text>
</comment>
<protein>
    <submittedName>
        <fullName evidence="2">Polysaccharide deacetylase family protein</fullName>
    </submittedName>
</protein>
<organism evidence="2 3">
    <name type="scientific">Paenibacillus faecis</name>
    <dbReference type="NCBI Taxonomy" id="862114"/>
    <lineage>
        <taxon>Bacteria</taxon>
        <taxon>Bacillati</taxon>
        <taxon>Bacillota</taxon>
        <taxon>Bacilli</taxon>
        <taxon>Bacillales</taxon>
        <taxon>Paenibacillaceae</taxon>
        <taxon>Paenibacillus</taxon>
    </lineage>
</organism>
<dbReference type="InterPro" id="IPR011330">
    <property type="entry name" value="Glyco_hydro/deAcase_b/a-brl"/>
</dbReference>
<reference evidence="2 3" key="1">
    <citation type="submission" date="2019-08" db="EMBL/GenBank/DDBJ databases">
        <title>Genome sequencing of Paenibacillus faecis DSM 23593(T).</title>
        <authorList>
            <person name="Kook J.-K."/>
            <person name="Park S.-N."/>
            <person name="Lim Y.K."/>
        </authorList>
    </citation>
    <scope>NUCLEOTIDE SEQUENCE [LARGE SCALE GENOMIC DNA]</scope>
    <source>
        <strain evidence="2 3">DSM 23593</strain>
    </source>
</reference>
<dbReference type="EMBL" id="VSDO01000004">
    <property type="protein sequence ID" value="TYA11792.1"/>
    <property type="molecule type" value="Genomic_DNA"/>
</dbReference>
<dbReference type="AlphaFoldDB" id="A0A5D0CPS9"/>
<dbReference type="InterPro" id="IPR050248">
    <property type="entry name" value="Polysacc_deacetylase_ArnD"/>
</dbReference>
<dbReference type="GO" id="GO:0016810">
    <property type="term" value="F:hydrolase activity, acting on carbon-nitrogen (but not peptide) bonds"/>
    <property type="evidence" value="ECO:0007669"/>
    <property type="project" value="InterPro"/>
</dbReference>
<dbReference type="CDD" id="cd10944">
    <property type="entry name" value="CE4_SmPgdA_like"/>
    <property type="match status" value="1"/>
</dbReference>
<dbReference type="Pfam" id="PF01522">
    <property type="entry name" value="Polysacc_deac_1"/>
    <property type="match status" value="1"/>
</dbReference>
<dbReference type="InterPro" id="IPR012854">
    <property type="entry name" value="Cu_amine_oxidase-like_N"/>
</dbReference>
<name>A0A5D0CPS9_9BACL</name>
<dbReference type="SUPFAM" id="SSF88713">
    <property type="entry name" value="Glycoside hydrolase/deacetylase"/>
    <property type="match status" value="1"/>
</dbReference>
<dbReference type="SUPFAM" id="SSF55383">
    <property type="entry name" value="Copper amine oxidase, domain N"/>
    <property type="match status" value="1"/>
</dbReference>